<evidence type="ECO:0000313" key="9">
    <source>
        <dbReference type="EMBL" id="AIQ65770.1"/>
    </source>
</evidence>
<comment type="subcellular location">
    <subcellularLocation>
        <location evidence="1 7">Cell membrane</location>
        <topology evidence="1 7">Multi-pass membrane protein</topology>
    </subcellularLocation>
</comment>
<evidence type="ECO:0000256" key="6">
    <source>
        <dbReference type="ARBA" id="ARBA00023136"/>
    </source>
</evidence>
<accession>A0A089M042</accession>
<dbReference type="HOGENOM" id="CLU_016047_0_3_9"/>
<dbReference type="KEGG" id="pste:PSTEL_24360"/>
<evidence type="ECO:0000256" key="5">
    <source>
        <dbReference type="ARBA" id="ARBA00022989"/>
    </source>
</evidence>
<evidence type="ECO:0000313" key="10">
    <source>
        <dbReference type="Proteomes" id="UP000029507"/>
    </source>
</evidence>
<dbReference type="GO" id="GO:0055085">
    <property type="term" value="P:transmembrane transport"/>
    <property type="evidence" value="ECO:0007669"/>
    <property type="project" value="InterPro"/>
</dbReference>
<dbReference type="GO" id="GO:0005886">
    <property type="term" value="C:plasma membrane"/>
    <property type="evidence" value="ECO:0007669"/>
    <property type="project" value="UniProtKB-SubCell"/>
</dbReference>
<protein>
    <submittedName>
        <fullName evidence="9">ABC transporter permease</fullName>
    </submittedName>
</protein>
<dbReference type="OrthoDB" id="9809527at2"/>
<proteinExistence type="inferred from homology"/>
<feature type="transmembrane region" description="Helical" evidence="7">
    <location>
        <begin position="68"/>
        <end position="93"/>
    </location>
</feature>
<feature type="transmembrane region" description="Helical" evidence="7">
    <location>
        <begin position="201"/>
        <end position="223"/>
    </location>
</feature>
<dbReference type="Gene3D" id="1.10.3720.10">
    <property type="entry name" value="MetI-like"/>
    <property type="match status" value="1"/>
</dbReference>
<dbReference type="EMBL" id="CP009286">
    <property type="protein sequence ID" value="AIQ65770.1"/>
    <property type="molecule type" value="Genomic_DNA"/>
</dbReference>
<feature type="transmembrane region" description="Helical" evidence="7">
    <location>
        <begin position="105"/>
        <end position="125"/>
    </location>
</feature>
<keyword evidence="6 7" id="KW-0472">Membrane</keyword>
<dbReference type="CDD" id="cd06261">
    <property type="entry name" value="TM_PBP2"/>
    <property type="match status" value="1"/>
</dbReference>
<dbReference type="PANTHER" id="PTHR43005:SF1">
    <property type="entry name" value="SPERMIDINE_PUTRESCINE TRANSPORT SYSTEM PERMEASE PROTEIN"/>
    <property type="match status" value="1"/>
</dbReference>
<dbReference type="PANTHER" id="PTHR43005">
    <property type="entry name" value="BLR7065 PROTEIN"/>
    <property type="match status" value="1"/>
</dbReference>
<dbReference type="RefSeq" id="WP_038699089.1">
    <property type="nucleotide sequence ID" value="NZ_CP009286.1"/>
</dbReference>
<comment type="similarity">
    <text evidence="7">Belongs to the binding-protein-dependent transport system permease family.</text>
</comment>
<evidence type="ECO:0000256" key="2">
    <source>
        <dbReference type="ARBA" id="ARBA00022448"/>
    </source>
</evidence>
<organism evidence="9 10">
    <name type="scientific">Paenibacillus stellifer</name>
    <dbReference type="NCBI Taxonomy" id="169760"/>
    <lineage>
        <taxon>Bacteria</taxon>
        <taxon>Bacillati</taxon>
        <taxon>Bacillota</taxon>
        <taxon>Bacilli</taxon>
        <taxon>Bacillales</taxon>
        <taxon>Paenibacillaceae</taxon>
        <taxon>Paenibacillus</taxon>
    </lineage>
</organism>
<evidence type="ECO:0000256" key="7">
    <source>
        <dbReference type="RuleBase" id="RU363032"/>
    </source>
</evidence>
<evidence type="ECO:0000259" key="8">
    <source>
        <dbReference type="PROSITE" id="PS50928"/>
    </source>
</evidence>
<feature type="transmembrane region" description="Helical" evidence="7">
    <location>
        <begin position="12"/>
        <end position="36"/>
    </location>
</feature>
<dbReference type="SUPFAM" id="SSF161098">
    <property type="entry name" value="MetI-like"/>
    <property type="match status" value="1"/>
</dbReference>
<feature type="transmembrane region" description="Helical" evidence="7">
    <location>
        <begin position="155"/>
        <end position="180"/>
    </location>
</feature>
<dbReference type="Proteomes" id="UP000029507">
    <property type="component" value="Chromosome"/>
</dbReference>
<dbReference type="Pfam" id="PF00528">
    <property type="entry name" value="BPD_transp_1"/>
    <property type="match status" value="1"/>
</dbReference>
<keyword evidence="2 7" id="KW-0813">Transport</keyword>
<keyword evidence="4 7" id="KW-0812">Transmembrane</keyword>
<reference evidence="9 10" key="1">
    <citation type="submission" date="2014-08" db="EMBL/GenBank/DDBJ databases">
        <title>Comparative genomics of the Paenibacillus odorifer group.</title>
        <authorList>
            <person name="den Bakker H.C."/>
            <person name="Tsai Y.-C."/>
            <person name="Martin N."/>
            <person name="Korlach J."/>
            <person name="Wiedmann M."/>
        </authorList>
    </citation>
    <scope>NUCLEOTIDE SEQUENCE [LARGE SCALE GENOMIC DNA]</scope>
    <source>
        <strain evidence="9 10">DSM 14472</strain>
    </source>
</reference>
<feature type="domain" description="ABC transmembrane type-1" evidence="8">
    <location>
        <begin position="68"/>
        <end position="284"/>
    </location>
</feature>
<keyword evidence="3" id="KW-1003">Cell membrane</keyword>
<keyword evidence="10" id="KW-1185">Reference proteome</keyword>
<evidence type="ECO:0000256" key="1">
    <source>
        <dbReference type="ARBA" id="ARBA00004651"/>
    </source>
</evidence>
<evidence type="ECO:0000256" key="3">
    <source>
        <dbReference type="ARBA" id="ARBA00022475"/>
    </source>
</evidence>
<dbReference type="STRING" id="169760.PSTEL_24360"/>
<sequence>MSSDLREKWWFALPGVLIIVVVLLIPIVAALGLSFFSYPLQRPDLGIRFTGLDNFSRLLSDKNFFTSLWRSVLFTLGAVAAELVLGMILALLLKGEVWGKTLFKVAFMIPMMMVPVVVGVAWRLFLLPDFTPLQTIFGFLHIPFNPSKLLTEPGWAMFSVILADVWQWTPFVMLLILANLQGISPEIYEAAQMDGASKWREFWRITLPLVFPSLLSVGILRAMDAMRTFDLVYILTSGGPGTATELLSIYNYKIAFGRYDMGYASAVSVGVMLVLGVCIFGLLAYVNRGGKRR</sequence>
<gene>
    <name evidence="9" type="ORF">PSTEL_24360</name>
</gene>
<dbReference type="InterPro" id="IPR000515">
    <property type="entry name" value="MetI-like"/>
</dbReference>
<feature type="transmembrane region" description="Helical" evidence="7">
    <location>
        <begin position="263"/>
        <end position="286"/>
    </location>
</feature>
<dbReference type="PROSITE" id="PS50928">
    <property type="entry name" value="ABC_TM1"/>
    <property type="match status" value="1"/>
</dbReference>
<dbReference type="AlphaFoldDB" id="A0A089M042"/>
<name>A0A089M042_9BACL</name>
<dbReference type="InterPro" id="IPR035906">
    <property type="entry name" value="MetI-like_sf"/>
</dbReference>
<keyword evidence="5 7" id="KW-1133">Transmembrane helix</keyword>
<evidence type="ECO:0000256" key="4">
    <source>
        <dbReference type="ARBA" id="ARBA00022692"/>
    </source>
</evidence>